<keyword evidence="2 10" id="KW-0444">Lipid biosynthesis</keyword>
<evidence type="ECO:0000256" key="4">
    <source>
        <dbReference type="ARBA" id="ARBA00022692"/>
    </source>
</evidence>
<feature type="transmembrane region" description="Helical" evidence="10">
    <location>
        <begin position="139"/>
        <end position="158"/>
    </location>
</feature>
<keyword evidence="6 10" id="KW-1133">Transmembrane helix</keyword>
<evidence type="ECO:0000256" key="10">
    <source>
        <dbReference type="RuleBase" id="RU361115"/>
    </source>
</evidence>
<evidence type="ECO:0000256" key="8">
    <source>
        <dbReference type="ARBA" id="ARBA00023136"/>
    </source>
</evidence>
<feature type="transmembrane region" description="Helical" evidence="10">
    <location>
        <begin position="178"/>
        <end position="195"/>
    </location>
</feature>
<evidence type="ECO:0000256" key="5">
    <source>
        <dbReference type="ARBA" id="ARBA00022832"/>
    </source>
</evidence>
<feature type="transmembrane region" description="Helical" evidence="10">
    <location>
        <begin position="229"/>
        <end position="248"/>
    </location>
</feature>
<keyword evidence="8 10" id="KW-0472">Membrane</keyword>
<evidence type="ECO:0000256" key="6">
    <source>
        <dbReference type="ARBA" id="ARBA00022989"/>
    </source>
</evidence>
<keyword evidence="5 10" id="KW-0276">Fatty acid metabolism</keyword>
<evidence type="ECO:0000313" key="11">
    <source>
        <dbReference type="EMBL" id="BET00396.1"/>
    </source>
</evidence>
<evidence type="ECO:0000313" key="12">
    <source>
        <dbReference type="Proteomes" id="UP001307889"/>
    </source>
</evidence>
<comment type="catalytic activity">
    <reaction evidence="10">
        <text>a very-long-chain acyl-CoA + malonyl-CoA + H(+) = a very-long-chain 3-oxoacyl-CoA + CO2 + CoA</text>
        <dbReference type="Rhea" id="RHEA:32727"/>
        <dbReference type="ChEBI" id="CHEBI:15378"/>
        <dbReference type="ChEBI" id="CHEBI:16526"/>
        <dbReference type="ChEBI" id="CHEBI:57287"/>
        <dbReference type="ChEBI" id="CHEBI:57384"/>
        <dbReference type="ChEBI" id="CHEBI:90725"/>
        <dbReference type="ChEBI" id="CHEBI:90736"/>
        <dbReference type="EC" id="2.3.1.199"/>
    </reaction>
</comment>
<comment type="similarity">
    <text evidence="10">Belongs to the ELO family.</text>
</comment>
<gene>
    <name evidence="11" type="ORF">NTJ_13212</name>
</gene>
<evidence type="ECO:0000256" key="2">
    <source>
        <dbReference type="ARBA" id="ARBA00022516"/>
    </source>
</evidence>
<keyword evidence="4 10" id="KW-0812">Transmembrane</keyword>
<evidence type="ECO:0000256" key="7">
    <source>
        <dbReference type="ARBA" id="ARBA00023098"/>
    </source>
</evidence>
<dbReference type="Proteomes" id="UP001307889">
    <property type="component" value="Chromosome 11"/>
</dbReference>
<comment type="subcellular location">
    <subcellularLocation>
        <location evidence="1">Membrane</location>
        <topology evidence="1">Multi-pass membrane protein</topology>
    </subcellularLocation>
</comment>
<keyword evidence="7 10" id="KW-0443">Lipid metabolism</keyword>
<evidence type="ECO:0000256" key="1">
    <source>
        <dbReference type="ARBA" id="ARBA00004141"/>
    </source>
</evidence>
<dbReference type="InterPro" id="IPR002076">
    <property type="entry name" value="ELO_fam"/>
</dbReference>
<sequence length="395" mass="46243">MSIDSSAFGHLALIRRTSRGSSGRSYVTERTKSALFLGDRWPSIFPVFQGVRTLCQDNIFVFSGRLLVTSCPENAVSRLLTECTQIEAKSISMNEAINHRAGMAHSAIHRNATEDGFQSFSDFWNYIFFELGDKRTNHWPLLGSPIPGLTILALYLLFVKWIGPKMMENRKPFELKEVLIVYNAYQVFFSMYLVYEALDGLWLNKYSCFRCESVEWEANEYTMRICRGFYVYFIAKLTELLDTVFFVLRKKDNQITFLHLYHHTMMPMAAWGTTKYYPGGHPAFIGSINSFVHVIMYAYYMFAAMGPQFQKYLWWKKWLTTLQLGQFCLAFLHYMQILFHKDCNIPKWSVIIVLPNAIFFYYLFNDFYEKAYGPREQKKKENGIQQPIENGKKLE</sequence>
<keyword evidence="3 10" id="KW-0808">Transferase</keyword>
<protein>
    <recommendedName>
        <fullName evidence="10">Elongation of very long chain fatty acids protein</fullName>
        <ecNumber evidence="10">2.3.1.199</ecNumber>
    </recommendedName>
    <alternativeName>
        <fullName evidence="10">Very-long-chain 3-oxoacyl-CoA synthase</fullName>
    </alternativeName>
</protein>
<keyword evidence="9 10" id="KW-0275">Fatty acid biosynthesis</keyword>
<feature type="transmembrane region" description="Helical" evidence="10">
    <location>
        <begin position="283"/>
        <end position="306"/>
    </location>
</feature>
<dbReference type="Pfam" id="PF01151">
    <property type="entry name" value="ELO"/>
    <property type="match status" value="1"/>
</dbReference>
<proteinExistence type="inferred from homology"/>
<evidence type="ECO:0000256" key="9">
    <source>
        <dbReference type="ARBA" id="ARBA00023160"/>
    </source>
</evidence>
<accession>A0ABN7BB41</accession>
<dbReference type="PANTHER" id="PTHR11157:SF153">
    <property type="entry name" value="ELONGATION OF VERY LONG CHAIN FATTY ACIDS PROTEIN"/>
    <property type="match status" value="1"/>
</dbReference>
<evidence type="ECO:0000256" key="3">
    <source>
        <dbReference type="ARBA" id="ARBA00022679"/>
    </source>
</evidence>
<name>A0ABN7BB41_9HEMI</name>
<organism evidence="11 12">
    <name type="scientific">Nesidiocoris tenuis</name>
    <dbReference type="NCBI Taxonomy" id="355587"/>
    <lineage>
        <taxon>Eukaryota</taxon>
        <taxon>Metazoa</taxon>
        <taxon>Ecdysozoa</taxon>
        <taxon>Arthropoda</taxon>
        <taxon>Hexapoda</taxon>
        <taxon>Insecta</taxon>
        <taxon>Pterygota</taxon>
        <taxon>Neoptera</taxon>
        <taxon>Paraneoptera</taxon>
        <taxon>Hemiptera</taxon>
        <taxon>Heteroptera</taxon>
        <taxon>Panheteroptera</taxon>
        <taxon>Cimicomorpha</taxon>
        <taxon>Miridae</taxon>
        <taxon>Dicyphina</taxon>
        <taxon>Nesidiocoris</taxon>
    </lineage>
</organism>
<feature type="transmembrane region" description="Helical" evidence="10">
    <location>
        <begin position="345"/>
        <end position="364"/>
    </location>
</feature>
<dbReference type="PANTHER" id="PTHR11157">
    <property type="entry name" value="FATTY ACID ACYL TRANSFERASE-RELATED"/>
    <property type="match status" value="1"/>
</dbReference>
<feature type="transmembrane region" description="Helical" evidence="10">
    <location>
        <begin position="318"/>
        <end position="339"/>
    </location>
</feature>
<dbReference type="EC" id="2.3.1.199" evidence="10"/>
<reference evidence="11 12" key="1">
    <citation type="submission" date="2023-09" db="EMBL/GenBank/DDBJ databases">
        <title>Nesidiocoris tenuis whole genome shotgun sequence.</title>
        <authorList>
            <person name="Shibata T."/>
            <person name="Shimoda M."/>
            <person name="Kobayashi T."/>
            <person name="Uehara T."/>
        </authorList>
    </citation>
    <scope>NUCLEOTIDE SEQUENCE [LARGE SCALE GENOMIC DNA]</scope>
    <source>
        <strain evidence="11 12">Japan</strain>
    </source>
</reference>
<keyword evidence="12" id="KW-1185">Reference proteome</keyword>
<feature type="transmembrane region" description="Helical" evidence="10">
    <location>
        <begin position="260"/>
        <end position="277"/>
    </location>
</feature>
<dbReference type="EMBL" id="AP028919">
    <property type="protein sequence ID" value="BET00396.1"/>
    <property type="molecule type" value="Genomic_DNA"/>
</dbReference>